<gene>
    <name evidence="2" type="ORF">AK812_SmicGene34518</name>
</gene>
<evidence type="ECO:0000313" key="3">
    <source>
        <dbReference type="Proteomes" id="UP000186817"/>
    </source>
</evidence>
<name>A0A1Q9CNT4_SYMMI</name>
<protein>
    <submittedName>
        <fullName evidence="2">Uncharacterized protein</fullName>
    </submittedName>
</protein>
<dbReference type="OMA" id="PLECAID"/>
<dbReference type="OrthoDB" id="443210at2759"/>
<proteinExistence type="predicted"/>
<reference evidence="2 3" key="1">
    <citation type="submission" date="2016-02" db="EMBL/GenBank/DDBJ databases">
        <title>Genome analysis of coral dinoflagellate symbionts highlights evolutionary adaptations to a symbiotic lifestyle.</title>
        <authorList>
            <person name="Aranda M."/>
            <person name="Li Y."/>
            <person name="Liew Y.J."/>
            <person name="Baumgarten S."/>
            <person name="Simakov O."/>
            <person name="Wilson M."/>
            <person name="Piel J."/>
            <person name="Ashoor H."/>
            <person name="Bougouffa S."/>
            <person name="Bajic V.B."/>
            <person name="Ryu T."/>
            <person name="Ravasi T."/>
            <person name="Bayer T."/>
            <person name="Micklem G."/>
            <person name="Kim H."/>
            <person name="Bhak J."/>
            <person name="Lajeunesse T.C."/>
            <person name="Voolstra C.R."/>
        </authorList>
    </citation>
    <scope>NUCLEOTIDE SEQUENCE [LARGE SCALE GENOMIC DNA]</scope>
    <source>
        <strain evidence="2 3">CCMP2467</strain>
    </source>
</reference>
<evidence type="ECO:0000256" key="1">
    <source>
        <dbReference type="SAM" id="SignalP"/>
    </source>
</evidence>
<organism evidence="2 3">
    <name type="scientific">Symbiodinium microadriaticum</name>
    <name type="common">Dinoflagellate</name>
    <name type="synonym">Zooxanthella microadriatica</name>
    <dbReference type="NCBI Taxonomy" id="2951"/>
    <lineage>
        <taxon>Eukaryota</taxon>
        <taxon>Sar</taxon>
        <taxon>Alveolata</taxon>
        <taxon>Dinophyceae</taxon>
        <taxon>Suessiales</taxon>
        <taxon>Symbiodiniaceae</taxon>
        <taxon>Symbiodinium</taxon>
    </lineage>
</organism>
<comment type="caution">
    <text evidence="2">The sequence shown here is derived from an EMBL/GenBank/DDBJ whole genome shotgun (WGS) entry which is preliminary data.</text>
</comment>
<feature type="chain" id="PRO_5013067919" evidence="1">
    <location>
        <begin position="16"/>
        <end position="348"/>
    </location>
</feature>
<dbReference type="AlphaFoldDB" id="A0A1Q9CNT4"/>
<keyword evidence="3" id="KW-1185">Reference proteome</keyword>
<accession>A0A1Q9CNT4</accession>
<dbReference type="Proteomes" id="UP000186817">
    <property type="component" value="Unassembled WGS sequence"/>
</dbReference>
<feature type="signal peptide" evidence="1">
    <location>
        <begin position="1"/>
        <end position="15"/>
    </location>
</feature>
<evidence type="ECO:0000313" key="2">
    <source>
        <dbReference type="EMBL" id="OLP84588.1"/>
    </source>
</evidence>
<keyword evidence="1" id="KW-0732">Signal</keyword>
<sequence>MAAWLLALLASSGLAGKVDPKYALDLTVYHVHPANVSSVPVDMDTGDLYGDLFFFLDEFLLPLQCADPSYFFDKFECQNPEHRKGDLVATQVHLQVDSRFGNYAGCNLCTGIDPFTRKPCKKGTYICDCMNFTDPSACDHHFVGRETVQKQFVHNVSKACEVALEESCHPYRTSQFRCPRCLFQHRQRIMESCDKATAMSYCPGFAFPLCTSDSKDYDCWHMNIARKTSGAWYSTFREGMCDKGPGHCSWEVKKVKTIPERCLRDRMVNTVEEAGPECFNRCGTRNESSHCWVSCFFGTVLGPESHNSTNVTGLDREILGASWTKAFEEEAEGGCRQFTDPLDESIVV</sequence>
<dbReference type="EMBL" id="LSRX01001031">
    <property type="protein sequence ID" value="OLP84588.1"/>
    <property type="molecule type" value="Genomic_DNA"/>
</dbReference>